<accession>A0A4S8JXF7</accession>
<keyword evidence="2" id="KW-1185">Reference proteome</keyword>
<reference evidence="1 2" key="1">
    <citation type="journal article" date="2019" name="Nat. Plants">
        <title>Genome sequencing of Musa balbisiana reveals subgenome evolution and function divergence in polyploid bananas.</title>
        <authorList>
            <person name="Yao X."/>
        </authorList>
    </citation>
    <scope>NUCLEOTIDE SEQUENCE [LARGE SCALE GENOMIC DNA]</scope>
    <source>
        <strain evidence="2">cv. DH-PKW</strain>
        <tissue evidence="1">Leaves</tissue>
    </source>
</reference>
<dbReference type="Proteomes" id="UP000317650">
    <property type="component" value="Chromosome 5"/>
</dbReference>
<comment type="caution">
    <text evidence="1">The sequence shown here is derived from an EMBL/GenBank/DDBJ whole genome shotgun (WGS) entry which is preliminary data.</text>
</comment>
<gene>
    <name evidence="1" type="ORF">C4D60_Mb05t19900</name>
</gene>
<protein>
    <submittedName>
        <fullName evidence="1">Uncharacterized protein</fullName>
    </submittedName>
</protein>
<dbReference type="AlphaFoldDB" id="A0A4S8JXF7"/>
<evidence type="ECO:0000313" key="1">
    <source>
        <dbReference type="EMBL" id="THU66983.1"/>
    </source>
</evidence>
<proteinExistence type="predicted"/>
<evidence type="ECO:0000313" key="2">
    <source>
        <dbReference type="Proteomes" id="UP000317650"/>
    </source>
</evidence>
<dbReference type="EMBL" id="PYDT01000003">
    <property type="protein sequence ID" value="THU66983.1"/>
    <property type="molecule type" value="Genomic_DNA"/>
</dbReference>
<name>A0A4S8JXF7_MUSBA</name>
<organism evidence="1 2">
    <name type="scientific">Musa balbisiana</name>
    <name type="common">Banana</name>
    <dbReference type="NCBI Taxonomy" id="52838"/>
    <lineage>
        <taxon>Eukaryota</taxon>
        <taxon>Viridiplantae</taxon>
        <taxon>Streptophyta</taxon>
        <taxon>Embryophyta</taxon>
        <taxon>Tracheophyta</taxon>
        <taxon>Spermatophyta</taxon>
        <taxon>Magnoliopsida</taxon>
        <taxon>Liliopsida</taxon>
        <taxon>Zingiberales</taxon>
        <taxon>Musaceae</taxon>
        <taxon>Musa</taxon>
    </lineage>
</organism>
<sequence length="125" mass="13869">MDGDPESASRANAFRSGAMLDEINEVMGWGPCGGDAQVVHLGHMRPPVFEHQRMILQNDEGLEIFEFLTTEPILLRSMKGKPMPSNSCLLLAISGKLNVLRLLWEPWLLLVPQSDAMGRTIILEA</sequence>